<evidence type="ECO:0000256" key="4">
    <source>
        <dbReference type="ARBA" id="ARBA00023125"/>
    </source>
</evidence>
<dbReference type="SUPFAM" id="SSF88659">
    <property type="entry name" value="Sigma3 and sigma4 domains of RNA polymerase sigma factors"/>
    <property type="match status" value="1"/>
</dbReference>
<dbReference type="KEGG" id="acad:UA74_28625"/>
<dbReference type="Gene3D" id="1.10.10.10">
    <property type="entry name" value="Winged helix-like DNA-binding domain superfamily/Winged helix DNA-binding domain"/>
    <property type="match status" value="1"/>
</dbReference>
<feature type="domain" description="RNA polymerase sigma-70 region 2" evidence="7">
    <location>
        <begin position="28"/>
        <end position="95"/>
    </location>
</feature>
<keyword evidence="4" id="KW-0238">DNA-binding</keyword>
<feature type="region of interest" description="Disordered" evidence="6">
    <location>
        <begin position="187"/>
        <end position="259"/>
    </location>
</feature>
<dbReference type="InterPro" id="IPR039425">
    <property type="entry name" value="RNA_pol_sigma-70-like"/>
</dbReference>
<dbReference type="AlphaFoldDB" id="A0AAC9LJ58"/>
<gene>
    <name evidence="8" type="ORF">UA74_28625</name>
</gene>
<evidence type="ECO:0000256" key="3">
    <source>
        <dbReference type="ARBA" id="ARBA00023082"/>
    </source>
</evidence>
<dbReference type="Proteomes" id="UP000185511">
    <property type="component" value="Chromosome"/>
</dbReference>
<keyword evidence="5" id="KW-0804">Transcription</keyword>
<dbReference type="InterPro" id="IPR036388">
    <property type="entry name" value="WH-like_DNA-bd_sf"/>
</dbReference>
<dbReference type="GO" id="GO:0003677">
    <property type="term" value="F:DNA binding"/>
    <property type="evidence" value="ECO:0007669"/>
    <property type="project" value="UniProtKB-KW"/>
</dbReference>
<sequence>MRPHSSTGDVERLVLRAMDGDRTAWQDLVRRYSRLIWAVARAHRLPNADAMDVCQATWLRLTERLASLREPKKLPGWLMTTARRESLRMVALRRREQTWEEHPAEPRQADRPMEETPENVVLLAEQDRALWQAFNRLPARCRRLLRAMAFHPDWTYAQVGEAMNMPANSVGPTRNRCLARLRALVGPATARSARSSESAAGGRVPHRDAAAPGDAGEGRPGLVRHDDPAPAPDAARTAVGLGAPGPGSGPVAPDTVRSE</sequence>
<proteinExistence type="inferred from homology"/>
<keyword evidence="9" id="KW-1185">Reference proteome</keyword>
<dbReference type="SUPFAM" id="SSF88946">
    <property type="entry name" value="Sigma2 domain of RNA polymerase sigma factors"/>
    <property type="match status" value="1"/>
</dbReference>
<keyword evidence="3" id="KW-0731">Sigma factor</keyword>
<dbReference type="EMBL" id="CP016076">
    <property type="protein sequence ID" value="APU17724.1"/>
    <property type="molecule type" value="Genomic_DNA"/>
</dbReference>
<evidence type="ECO:0000313" key="9">
    <source>
        <dbReference type="Proteomes" id="UP000185511"/>
    </source>
</evidence>
<dbReference type="Gene3D" id="1.10.1740.10">
    <property type="match status" value="1"/>
</dbReference>
<dbReference type="InterPro" id="IPR013324">
    <property type="entry name" value="RNA_pol_sigma_r3/r4-like"/>
</dbReference>
<dbReference type="GO" id="GO:0006352">
    <property type="term" value="P:DNA-templated transcription initiation"/>
    <property type="evidence" value="ECO:0007669"/>
    <property type="project" value="InterPro"/>
</dbReference>
<comment type="similarity">
    <text evidence="1">Belongs to the sigma-70 factor family. ECF subfamily.</text>
</comment>
<name>A0AAC9LJ58_9PSEU</name>
<dbReference type="NCBIfam" id="TIGR02937">
    <property type="entry name" value="sigma70-ECF"/>
    <property type="match status" value="1"/>
</dbReference>
<dbReference type="RefSeq" id="WP_075742983.1">
    <property type="nucleotide sequence ID" value="NZ_CP016076.1"/>
</dbReference>
<organism evidence="8 9">
    <name type="scientific">Actinoalloteichus fjordicus</name>
    <dbReference type="NCBI Taxonomy" id="1612552"/>
    <lineage>
        <taxon>Bacteria</taxon>
        <taxon>Bacillati</taxon>
        <taxon>Actinomycetota</taxon>
        <taxon>Actinomycetes</taxon>
        <taxon>Pseudonocardiales</taxon>
        <taxon>Pseudonocardiaceae</taxon>
        <taxon>Actinoalloteichus</taxon>
    </lineage>
</organism>
<feature type="compositionally biased region" description="Low complexity" evidence="6">
    <location>
        <begin position="190"/>
        <end position="203"/>
    </location>
</feature>
<accession>A0AAC9LJ58</accession>
<feature type="compositionally biased region" description="Low complexity" evidence="6">
    <location>
        <begin position="232"/>
        <end position="241"/>
    </location>
</feature>
<evidence type="ECO:0000256" key="6">
    <source>
        <dbReference type="SAM" id="MobiDB-lite"/>
    </source>
</evidence>
<reference evidence="9" key="1">
    <citation type="submission" date="2016-06" db="EMBL/GenBank/DDBJ databases">
        <title>Complete genome sequence of Actinoalloteichus fjordicus DSM 46855 (=ADI127-17), type strain of the new species Actinoalloteichus fjordicus.</title>
        <authorList>
            <person name="Ruckert C."/>
            <person name="Nouioui I."/>
            <person name="Willmese J."/>
            <person name="van Wezel G."/>
            <person name="Klenk H.-P."/>
            <person name="Kalinowski J."/>
            <person name="Zotchev S.B."/>
        </authorList>
    </citation>
    <scope>NUCLEOTIDE SEQUENCE [LARGE SCALE GENOMIC DNA]</scope>
    <source>
        <strain evidence="9">ADI127-7</strain>
    </source>
</reference>
<evidence type="ECO:0000256" key="5">
    <source>
        <dbReference type="ARBA" id="ARBA00023163"/>
    </source>
</evidence>
<dbReference type="PANTHER" id="PTHR43133:SF8">
    <property type="entry name" value="RNA POLYMERASE SIGMA FACTOR HI_1459-RELATED"/>
    <property type="match status" value="1"/>
</dbReference>
<dbReference type="GO" id="GO:0016987">
    <property type="term" value="F:sigma factor activity"/>
    <property type="evidence" value="ECO:0007669"/>
    <property type="project" value="UniProtKB-KW"/>
</dbReference>
<protein>
    <submittedName>
        <fullName evidence="8">RNA polymerase sigma factor, sigma-70 family</fullName>
    </submittedName>
</protein>
<dbReference type="InterPro" id="IPR013325">
    <property type="entry name" value="RNA_pol_sigma_r2"/>
</dbReference>
<evidence type="ECO:0000259" key="7">
    <source>
        <dbReference type="Pfam" id="PF04542"/>
    </source>
</evidence>
<dbReference type="InterPro" id="IPR007627">
    <property type="entry name" value="RNA_pol_sigma70_r2"/>
</dbReference>
<dbReference type="InterPro" id="IPR014284">
    <property type="entry name" value="RNA_pol_sigma-70_dom"/>
</dbReference>
<evidence type="ECO:0000256" key="1">
    <source>
        <dbReference type="ARBA" id="ARBA00010641"/>
    </source>
</evidence>
<dbReference type="PANTHER" id="PTHR43133">
    <property type="entry name" value="RNA POLYMERASE ECF-TYPE SIGMA FACTO"/>
    <property type="match status" value="1"/>
</dbReference>
<evidence type="ECO:0000313" key="8">
    <source>
        <dbReference type="EMBL" id="APU17724.1"/>
    </source>
</evidence>
<dbReference type="Pfam" id="PF04542">
    <property type="entry name" value="Sigma70_r2"/>
    <property type="match status" value="1"/>
</dbReference>
<evidence type="ECO:0000256" key="2">
    <source>
        <dbReference type="ARBA" id="ARBA00023015"/>
    </source>
</evidence>
<keyword evidence="2" id="KW-0805">Transcription regulation</keyword>